<dbReference type="InterPro" id="IPR049224">
    <property type="entry name" value="DUF6821"/>
</dbReference>
<sequence>MEEPVDFQDWELLQTSEVAAAAENLKHLGELEADSDDGGAIKSDYFALDSDARYPKRAALAGGDSQEEEGLADSDNPSWVDPESDSQYLGRPKGVLGLAGIGLPRRDLGGFWSDESSDGQRSQLVSEKGDLGHAGDSRFELDFEGIEDGHQNSDNNDASCGGIGETGGGETGKKEPGKMDSDASVEMVDKRVPSETVSVSGGEKRVMVWWKLPLELLKFCVFRVKPVWSISIAAVVLGFLMLGRRLYKMKHKSRSIPLKVSIDDKKATQFKIHAARINEAFSVVRRVPIMRASLSAGGVTPWPVAGFQ</sequence>
<evidence type="ECO:0000256" key="1">
    <source>
        <dbReference type="SAM" id="MobiDB-lite"/>
    </source>
</evidence>
<feature type="region of interest" description="Disordered" evidence="1">
    <location>
        <begin position="146"/>
        <end position="184"/>
    </location>
</feature>
<dbReference type="OrthoDB" id="1931521at2759"/>
<evidence type="ECO:0000256" key="2">
    <source>
        <dbReference type="SAM" id="Phobius"/>
    </source>
</evidence>
<dbReference type="PANTHER" id="PTHR33646">
    <property type="entry name" value="GB|AAF00631.1"/>
    <property type="match status" value="1"/>
</dbReference>
<dbReference type="KEGG" id="pda:103719504"/>
<evidence type="ECO:0000313" key="5">
    <source>
        <dbReference type="RefSeq" id="XP_008807005.2"/>
    </source>
</evidence>
<keyword evidence="2" id="KW-0812">Transmembrane</keyword>
<evidence type="ECO:0000259" key="3">
    <source>
        <dbReference type="Pfam" id="PF20705"/>
    </source>
</evidence>
<evidence type="ECO:0000313" key="4">
    <source>
        <dbReference type="Proteomes" id="UP000228380"/>
    </source>
</evidence>
<feature type="transmembrane region" description="Helical" evidence="2">
    <location>
        <begin position="227"/>
        <end position="247"/>
    </location>
</feature>
<dbReference type="GeneID" id="103719504"/>
<reference evidence="4" key="1">
    <citation type="journal article" date="2019" name="Nat. Commun.">
        <title>Genome-wide association mapping of date palm fruit traits.</title>
        <authorList>
            <person name="Hazzouri K.M."/>
            <person name="Gros-Balthazard M."/>
            <person name="Flowers J.M."/>
            <person name="Copetti D."/>
            <person name="Lemansour A."/>
            <person name="Lebrun M."/>
            <person name="Masmoudi K."/>
            <person name="Ferrand S."/>
            <person name="Dhar M.I."/>
            <person name="Fresquez Z.A."/>
            <person name="Rosas U."/>
            <person name="Zhang J."/>
            <person name="Talag J."/>
            <person name="Lee S."/>
            <person name="Kudrna D."/>
            <person name="Powell R.F."/>
            <person name="Leitch I.J."/>
            <person name="Krueger R.R."/>
            <person name="Wing R.A."/>
            <person name="Amiri K.M.A."/>
            <person name="Purugganan M.D."/>
        </authorList>
    </citation>
    <scope>NUCLEOTIDE SEQUENCE [LARGE SCALE GENOMIC DNA]</scope>
    <source>
        <strain evidence="4">cv. Khalas</strain>
    </source>
</reference>
<gene>
    <name evidence="5" type="primary">LOC103719504</name>
</gene>
<organism evidence="4 5">
    <name type="scientific">Phoenix dactylifera</name>
    <name type="common">Date palm</name>
    <dbReference type="NCBI Taxonomy" id="42345"/>
    <lineage>
        <taxon>Eukaryota</taxon>
        <taxon>Viridiplantae</taxon>
        <taxon>Streptophyta</taxon>
        <taxon>Embryophyta</taxon>
        <taxon>Tracheophyta</taxon>
        <taxon>Spermatophyta</taxon>
        <taxon>Magnoliopsida</taxon>
        <taxon>Liliopsida</taxon>
        <taxon>Arecaceae</taxon>
        <taxon>Coryphoideae</taxon>
        <taxon>Phoeniceae</taxon>
        <taxon>Phoenix</taxon>
    </lineage>
</organism>
<keyword evidence="2" id="KW-1133">Transmembrane helix</keyword>
<accession>A0A8B7CV01</accession>
<dbReference type="PANTHER" id="PTHR33646:SF6">
    <property type="entry name" value="TRANSMEMBRANE PROTEIN"/>
    <property type="match status" value="1"/>
</dbReference>
<feature type="compositionally biased region" description="Gly residues" evidence="1">
    <location>
        <begin position="161"/>
        <end position="170"/>
    </location>
</feature>
<name>A0A8B7CV01_PHODC</name>
<keyword evidence="4" id="KW-1185">Reference proteome</keyword>
<dbReference type="RefSeq" id="XP_008807005.2">
    <property type="nucleotide sequence ID" value="XM_008808783.2"/>
</dbReference>
<feature type="compositionally biased region" description="Basic and acidic residues" evidence="1">
    <location>
        <begin position="171"/>
        <end position="184"/>
    </location>
</feature>
<feature type="region of interest" description="Disordered" evidence="1">
    <location>
        <begin position="112"/>
        <end position="133"/>
    </location>
</feature>
<keyword evidence="2" id="KW-0472">Membrane</keyword>
<proteinExistence type="predicted"/>
<protein>
    <submittedName>
        <fullName evidence="5">Uncharacterized protein LOC103719504</fullName>
    </submittedName>
</protein>
<reference evidence="5" key="2">
    <citation type="submission" date="2025-08" db="UniProtKB">
        <authorList>
            <consortium name="RefSeq"/>
        </authorList>
    </citation>
    <scope>IDENTIFICATION</scope>
    <source>
        <tissue evidence="5">Young leaves</tissue>
    </source>
</reference>
<dbReference type="Pfam" id="PF20705">
    <property type="entry name" value="DUF6821"/>
    <property type="match status" value="1"/>
</dbReference>
<dbReference type="Proteomes" id="UP000228380">
    <property type="component" value="Chromosome 1"/>
</dbReference>
<feature type="domain" description="DUF6821" evidence="3">
    <location>
        <begin position="187"/>
        <end position="298"/>
    </location>
</feature>
<feature type="region of interest" description="Disordered" evidence="1">
    <location>
        <begin position="57"/>
        <end position="93"/>
    </location>
</feature>
<dbReference type="InterPro" id="IPR045883">
    <property type="entry name" value="At4g13530-like"/>
</dbReference>
<dbReference type="AlphaFoldDB" id="A0A8B7CV01"/>